<feature type="chain" id="PRO_5015548357" evidence="1">
    <location>
        <begin position="21"/>
        <end position="485"/>
    </location>
</feature>
<name>A0A2T2ZV18_9PEZI</name>
<dbReference type="Gene3D" id="3.20.20.80">
    <property type="entry name" value="Glycosidases"/>
    <property type="match status" value="1"/>
</dbReference>
<evidence type="ECO:0000313" key="3">
    <source>
        <dbReference type="EMBL" id="PSR77519.1"/>
    </source>
</evidence>
<keyword evidence="1" id="KW-0732">Signal</keyword>
<proteinExistence type="predicted"/>
<dbReference type="InterPro" id="IPR039743">
    <property type="entry name" value="6GAL/EXGAL"/>
</dbReference>
<protein>
    <submittedName>
        <fullName evidence="3">Glycoside hydrolase superfamily</fullName>
    </submittedName>
</protein>
<dbReference type="PANTHER" id="PTHR42767:SF1">
    <property type="entry name" value="ENDO-BETA-1,6-GALACTANASE-LIKE DOMAIN-CONTAINING PROTEIN"/>
    <property type="match status" value="1"/>
</dbReference>
<evidence type="ECO:0000256" key="1">
    <source>
        <dbReference type="SAM" id="SignalP"/>
    </source>
</evidence>
<feature type="domain" description="Endo-beta-1,6-galactanase-like" evidence="2">
    <location>
        <begin position="25"/>
        <end position="253"/>
    </location>
</feature>
<dbReference type="EMBL" id="KZ678651">
    <property type="protein sequence ID" value="PSR77519.1"/>
    <property type="molecule type" value="Genomic_DNA"/>
</dbReference>
<dbReference type="AlphaFoldDB" id="A0A2T2ZV18"/>
<accession>A0A2T2ZV18</accession>
<gene>
    <name evidence="3" type="ORF">BD289DRAFT_486447</name>
</gene>
<evidence type="ECO:0000313" key="4">
    <source>
        <dbReference type="Proteomes" id="UP000241462"/>
    </source>
</evidence>
<keyword evidence="4" id="KW-1185">Reference proteome</keyword>
<dbReference type="GO" id="GO:0004553">
    <property type="term" value="F:hydrolase activity, hydrolyzing O-glycosyl compounds"/>
    <property type="evidence" value="ECO:0007669"/>
    <property type="project" value="InterPro"/>
</dbReference>
<dbReference type="InterPro" id="IPR039514">
    <property type="entry name" value="6GAL-like"/>
</dbReference>
<dbReference type="Pfam" id="PF14587">
    <property type="entry name" value="Glyco_hydr_30_2"/>
    <property type="match status" value="1"/>
</dbReference>
<feature type="signal peptide" evidence="1">
    <location>
        <begin position="1"/>
        <end position="20"/>
    </location>
</feature>
<dbReference type="OrthoDB" id="2012278at2759"/>
<dbReference type="InterPro" id="IPR017853">
    <property type="entry name" value="GH"/>
</dbReference>
<dbReference type="InParanoid" id="A0A2T2ZV18"/>
<dbReference type="PANTHER" id="PTHR42767">
    <property type="entry name" value="ENDO-BETA-1,6-GALACTANASE"/>
    <property type="match status" value="1"/>
</dbReference>
<organism evidence="3 4">
    <name type="scientific">Coniella lustricola</name>
    <dbReference type="NCBI Taxonomy" id="2025994"/>
    <lineage>
        <taxon>Eukaryota</taxon>
        <taxon>Fungi</taxon>
        <taxon>Dikarya</taxon>
        <taxon>Ascomycota</taxon>
        <taxon>Pezizomycotina</taxon>
        <taxon>Sordariomycetes</taxon>
        <taxon>Sordariomycetidae</taxon>
        <taxon>Diaporthales</taxon>
        <taxon>Schizoparmaceae</taxon>
        <taxon>Coniella</taxon>
    </lineage>
</organism>
<reference evidence="3 4" key="1">
    <citation type="journal article" date="2018" name="Mycol. Prog.">
        <title>Coniella lustricola, a new species from submerged detritus.</title>
        <authorList>
            <person name="Raudabaugh D.B."/>
            <person name="Iturriaga T."/>
            <person name="Carver A."/>
            <person name="Mondo S."/>
            <person name="Pangilinan J."/>
            <person name="Lipzen A."/>
            <person name="He G."/>
            <person name="Amirebrahimi M."/>
            <person name="Grigoriev I.V."/>
            <person name="Miller A.N."/>
        </authorList>
    </citation>
    <scope>NUCLEOTIDE SEQUENCE [LARGE SCALE GENOMIC DNA]</scope>
    <source>
        <strain evidence="3 4">B22-T-1</strain>
    </source>
</reference>
<evidence type="ECO:0000259" key="2">
    <source>
        <dbReference type="Pfam" id="PF14587"/>
    </source>
</evidence>
<keyword evidence="3" id="KW-0378">Hydrolase</keyword>
<dbReference type="STRING" id="2025994.A0A2T2ZV18"/>
<dbReference type="Proteomes" id="UP000241462">
    <property type="component" value="Unassembled WGS sequence"/>
</dbReference>
<sequence length="485" mass="52151">MGRHTTTLLALTALAGLSAADETWTISASTDWGTWEGWGVSLAWWAKAFGTRSDLADLFFSLDTTTYNSASVPGLGLNMARYNAGACSNNTYAGAAMAVSPAMMASRQMDGYWWDWASGDPASSSWHWTVDASQRAMLAAAVQRGANHLELFSNSPMWWMLYNRNPSGADDGGSDNLQTWNYDNHTHYLAEIALYAKQQWGVAFESVEPFNEPSAAWWAATSGTQEGCHFDVATQAAVVASQRSALDGVGLASVAVSASDENTYDEAVATWDGLGSAAVRALRRVNVHGYEDGSGSRDGLYALATAQGLRIWNSEYGDSDGSGASLVSNLILDLRWLHPVGWVYWQAVDVEGWGLVAGDNEAVTLGAVSQKYYALAQFTRHIREGMVILDGGADHVVAAYDAAQAKLVIVAVNWGAAQYLNFELSAFSTPGTSGQAIPRWSTVVGAGGGSQYVETAADTVQHGTVFWSYFETNEIQTFEVAHVKM</sequence>
<dbReference type="SUPFAM" id="SSF51445">
    <property type="entry name" value="(Trans)glycosidases"/>
    <property type="match status" value="1"/>
</dbReference>